<dbReference type="InterPro" id="IPR050540">
    <property type="entry name" value="F-actin_Monoox_Mical"/>
</dbReference>
<feature type="non-terminal residue" evidence="3">
    <location>
        <position position="1"/>
    </location>
</feature>
<proteinExistence type="predicted"/>
<dbReference type="InterPro" id="IPR022735">
    <property type="entry name" value="bMERB_dom"/>
</dbReference>
<dbReference type="PANTHER" id="PTHR23167">
    <property type="entry name" value="CALPONIN HOMOLOGY DOMAIN-CONTAINING PROTEIN DDB_G0272472-RELATED"/>
    <property type="match status" value="1"/>
</dbReference>
<dbReference type="Pfam" id="PF12130">
    <property type="entry name" value="bMERB_dom"/>
    <property type="match status" value="1"/>
</dbReference>
<feature type="compositionally biased region" description="Polar residues" evidence="1">
    <location>
        <begin position="125"/>
        <end position="134"/>
    </location>
</feature>
<dbReference type="SMART" id="SM01203">
    <property type="entry name" value="DUF3585"/>
    <property type="match status" value="1"/>
</dbReference>
<organism evidence="3 4">
    <name type="scientific">Tribolium castaneum</name>
    <name type="common">Red flour beetle</name>
    <dbReference type="NCBI Taxonomy" id="7070"/>
    <lineage>
        <taxon>Eukaryota</taxon>
        <taxon>Metazoa</taxon>
        <taxon>Ecdysozoa</taxon>
        <taxon>Arthropoda</taxon>
        <taxon>Hexapoda</taxon>
        <taxon>Insecta</taxon>
        <taxon>Pterygota</taxon>
        <taxon>Neoptera</taxon>
        <taxon>Endopterygota</taxon>
        <taxon>Coleoptera</taxon>
        <taxon>Polyphaga</taxon>
        <taxon>Cucujiformia</taxon>
        <taxon>Tenebrionidae</taxon>
        <taxon>Tenebrionidae incertae sedis</taxon>
        <taxon>Tribolium</taxon>
    </lineage>
</organism>
<feature type="non-terminal residue" evidence="3">
    <location>
        <position position="276"/>
    </location>
</feature>
<dbReference type="InParanoid" id="A0A139W8W6"/>
<evidence type="ECO:0000259" key="2">
    <source>
        <dbReference type="PROSITE" id="PS51848"/>
    </source>
</evidence>
<dbReference type="PROSITE" id="PS51848">
    <property type="entry name" value="BMERB"/>
    <property type="match status" value="1"/>
</dbReference>
<dbReference type="PANTHER" id="PTHR23167:SF84">
    <property type="entry name" value="ALPHA ACTININ 3-RELATED"/>
    <property type="match status" value="1"/>
</dbReference>
<protein>
    <recommendedName>
        <fullName evidence="2">BMERB domain-containing protein</fullName>
    </recommendedName>
</protein>
<feature type="compositionally biased region" description="Low complexity" evidence="1">
    <location>
        <begin position="55"/>
        <end position="67"/>
    </location>
</feature>
<reference evidence="3 4" key="2">
    <citation type="journal article" date="2010" name="Nucleic Acids Res.">
        <title>BeetleBase in 2010: revisions to provide comprehensive genomic information for Tribolium castaneum.</title>
        <authorList>
            <person name="Kim H.S."/>
            <person name="Murphy T."/>
            <person name="Xia J."/>
            <person name="Caragea D."/>
            <person name="Park Y."/>
            <person name="Beeman R.W."/>
            <person name="Lorenzen M.D."/>
            <person name="Butcher S."/>
            <person name="Manak J.R."/>
            <person name="Brown S.J."/>
        </authorList>
    </citation>
    <scope>NUCLEOTIDE SEQUENCE [LARGE SCALE GENOMIC DNA]</scope>
    <source>
        <strain evidence="3 4">Georgia GA2</strain>
    </source>
</reference>
<dbReference type="OMA" id="QSACKEN"/>
<dbReference type="EMBL" id="KQ972885">
    <property type="protein sequence ID" value="KXZ75733.1"/>
    <property type="molecule type" value="Genomic_DNA"/>
</dbReference>
<feature type="compositionally biased region" description="Low complexity" evidence="1">
    <location>
        <begin position="15"/>
        <end position="36"/>
    </location>
</feature>
<name>A0A139W8W6_TRICA</name>
<reference evidence="3 4" key="1">
    <citation type="journal article" date="2008" name="Nature">
        <title>The genome of the model beetle and pest Tribolium castaneum.</title>
        <authorList>
            <consortium name="Tribolium Genome Sequencing Consortium"/>
            <person name="Richards S."/>
            <person name="Gibbs R.A."/>
            <person name="Weinstock G.M."/>
            <person name="Brown S.J."/>
            <person name="Denell R."/>
            <person name="Beeman R.W."/>
            <person name="Gibbs R."/>
            <person name="Beeman R.W."/>
            <person name="Brown S.J."/>
            <person name="Bucher G."/>
            <person name="Friedrich M."/>
            <person name="Grimmelikhuijzen C.J."/>
            <person name="Klingler M."/>
            <person name="Lorenzen M."/>
            <person name="Richards S."/>
            <person name="Roth S."/>
            <person name="Schroder R."/>
            <person name="Tautz D."/>
            <person name="Zdobnov E.M."/>
            <person name="Muzny D."/>
            <person name="Gibbs R.A."/>
            <person name="Weinstock G.M."/>
            <person name="Attaway T."/>
            <person name="Bell S."/>
            <person name="Buhay C.J."/>
            <person name="Chandrabose M.N."/>
            <person name="Chavez D."/>
            <person name="Clerk-Blankenburg K.P."/>
            <person name="Cree A."/>
            <person name="Dao M."/>
            <person name="Davis C."/>
            <person name="Chacko J."/>
            <person name="Dinh H."/>
            <person name="Dugan-Rocha S."/>
            <person name="Fowler G."/>
            <person name="Garner T.T."/>
            <person name="Garnes J."/>
            <person name="Gnirke A."/>
            <person name="Hawes A."/>
            <person name="Hernandez J."/>
            <person name="Hines S."/>
            <person name="Holder M."/>
            <person name="Hume J."/>
            <person name="Jhangiani S.N."/>
            <person name="Joshi V."/>
            <person name="Khan Z.M."/>
            <person name="Jackson L."/>
            <person name="Kovar C."/>
            <person name="Kowis A."/>
            <person name="Lee S."/>
            <person name="Lewis L.R."/>
            <person name="Margolis J."/>
            <person name="Morgan M."/>
            <person name="Nazareth L.V."/>
            <person name="Nguyen N."/>
            <person name="Okwuonu G."/>
            <person name="Parker D."/>
            <person name="Richards S."/>
            <person name="Ruiz S.J."/>
            <person name="Santibanez J."/>
            <person name="Savard J."/>
            <person name="Scherer S.E."/>
            <person name="Schneider B."/>
            <person name="Sodergren E."/>
            <person name="Tautz D."/>
            <person name="Vattahil S."/>
            <person name="Villasana D."/>
            <person name="White C.S."/>
            <person name="Wright R."/>
            <person name="Park Y."/>
            <person name="Beeman R.W."/>
            <person name="Lord J."/>
            <person name="Oppert B."/>
            <person name="Lorenzen M."/>
            <person name="Brown S."/>
            <person name="Wang L."/>
            <person name="Savard J."/>
            <person name="Tautz D."/>
            <person name="Richards S."/>
            <person name="Weinstock G."/>
            <person name="Gibbs R.A."/>
            <person name="Liu Y."/>
            <person name="Worley K."/>
            <person name="Weinstock G."/>
            <person name="Elsik C.G."/>
            <person name="Reese J.T."/>
            <person name="Elhaik E."/>
            <person name="Landan G."/>
            <person name="Graur D."/>
            <person name="Arensburger P."/>
            <person name="Atkinson P."/>
            <person name="Beeman R.W."/>
            <person name="Beidler J."/>
            <person name="Brown S.J."/>
            <person name="Demuth J.P."/>
            <person name="Drury D.W."/>
            <person name="Du Y.Z."/>
            <person name="Fujiwara H."/>
            <person name="Lorenzen M."/>
            <person name="Maselli V."/>
            <person name="Osanai M."/>
            <person name="Park Y."/>
            <person name="Robertson H.M."/>
            <person name="Tu Z."/>
            <person name="Wang J.J."/>
            <person name="Wang S."/>
            <person name="Richards S."/>
            <person name="Song H."/>
            <person name="Zhang L."/>
            <person name="Sodergren E."/>
            <person name="Werner D."/>
            <person name="Stanke M."/>
            <person name="Morgenstern B."/>
            <person name="Solovyev V."/>
            <person name="Kosarev P."/>
            <person name="Brown G."/>
            <person name="Chen H.C."/>
            <person name="Ermolaeva O."/>
            <person name="Hlavina W."/>
            <person name="Kapustin Y."/>
            <person name="Kiryutin B."/>
            <person name="Kitts P."/>
            <person name="Maglott D."/>
            <person name="Pruitt K."/>
            <person name="Sapojnikov V."/>
            <person name="Souvorov A."/>
            <person name="Mackey A.J."/>
            <person name="Waterhouse R.M."/>
            <person name="Wyder S."/>
            <person name="Zdobnov E.M."/>
            <person name="Zdobnov E.M."/>
            <person name="Wyder S."/>
            <person name="Kriventseva E.V."/>
            <person name="Kadowaki T."/>
            <person name="Bork P."/>
            <person name="Aranda M."/>
            <person name="Bao R."/>
            <person name="Beermann A."/>
            <person name="Berns N."/>
            <person name="Bolognesi R."/>
            <person name="Bonneton F."/>
            <person name="Bopp D."/>
            <person name="Brown S.J."/>
            <person name="Bucher G."/>
            <person name="Butts T."/>
            <person name="Chaumot A."/>
            <person name="Denell R.E."/>
            <person name="Ferrier D.E."/>
            <person name="Friedrich M."/>
            <person name="Gordon C.M."/>
            <person name="Jindra M."/>
            <person name="Klingler M."/>
            <person name="Lan Q."/>
            <person name="Lattorff H.M."/>
            <person name="Laudet V."/>
            <person name="von Levetsow C."/>
            <person name="Liu Z."/>
            <person name="Lutz R."/>
            <person name="Lynch J.A."/>
            <person name="da Fonseca R.N."/>
            <person name="Posnien N."/>
            <person name="Reuter R."/>
            <person name="Roth S."/>
            <person name="Savard J."/>
            <person name="Schinko J.B."/>
            <person name="Schmitt C."/>
            <person name="Schoppmeier M."/>
            <person name="Schroder R."/>
            <person name="Shippy T.D."/>
            <person name="Simonnet F."/>
            <person name="Marques-Souza H."/>
            <person name="Tautz D."/>
            <person name="Tomoyasu Y."/>
            <person name="Trauner J."/>
            <person name="Van der Zee M."/>
            <person name="Vervoort M."/>
            <person name="Wittkopp N."/>
            <person name="Wimmer E.A."/>
            <person name="Yang X."/>
            <person name="Jones A.K."/>
            <person name="Sattelle D.B."/>
            <person name="Ebert P.R."/>
            <person name="Nelson D."/>
            <person name="Scott J.G."/>
            <person name="Beeman R.W."/>
            <person name="Muthukrishnan S."/>
            <person name="Kramer K.J."/>
            <person name="Arakane Y."/>
            <person name="Beeman R.W."/>
            <person name="Zhu Q."/>
            <person name="Hogenkamp D."/>
            <person name="Dixit R."/>
            <person name="Oppert B."/>
            <person name="Jiang H."/>
            <person name="Zou Z."/>
            <person name="Marshall J."/>
            <person name="Elpidina E."/>
            <person name="Vinokurov K."/>
            <person name="Oppert C."/>
            <person name="Zou Z."/>
            <person name="Evans J."/>
            <person name="Lu Z."/>
            <person name="Zhao P."/>
            <person name="Sumathipala N."/>
            <person name="Altincicek B."/>
            <person name="Vilcinskas A."/>
            <person name="Williams M."/>
            <person name="Hultmark D."/>
            <person name="Hetru C."/>
            <person name="Jiang H."/>
            <person name="Grimmelikhuijzen C.J."/>
            <person name="Hauser F."/>
            <person name="Cazzamali G."/>
            <person name="Williamson M."/>
            <person name="Park Y."/>
            <person name="Li B."/>
            <person name="Tanaka Y."/>
            <person name="Predel R."/>
            <person name="Neupert S."/>
            <person name="Schachtner J."/>
            <person name="Verleyen P."/>
            <person name="Raible F."/>
            <person name="Bork P."/>
            <person name="Friedrich M."/>
            <person name="Walden K.K."/>
            <person name="Robertson H.M."/>
            <person name="Angeli S."/>
            <person name="Foret S."/>
            <person name="Bucher G."/>
            <person name="Schuetz S."/>
            <person name="Maleszka R."/>
            <person name="Wimmer E.A."/>
            <person name="Beeman R.W."/>
            <person name="Lorenzen M."/>
            <person name="Tomoyasu Y."/>
            <person name="Miller S.C."/>
            <person name="Grossmann D."/>
            <person name="Bucher G."/>
        </authorList>
    </citation>
    <scope>NUCLEOTIDE SEQUENCE [LARGE SCALE GENOMIC DNA]</scope>
    <source>
        <strain evidence="3 4">Georgia GA2</strain>
    </source>
</reference>
<feature type="compositionally biased region" description="Polar residues" evidence="1">
    <location>
        <begin position="68"/>
        <end position="77"/>
    </location>
</feature>
<dbReference type="STRING" id="7070.A0A139W8W6"/>
<gene>
    <name evidence="3" type="primary">AUGUSTUS-3.0.2_35021</name>
    <name evidence="3" type="ORF">TcasGA2_TC035021</name>
</gene>
<feature type="compositionally biased region" description="Basic and acidic residues" evidence="1">
    <location>
        <begin position="114"/>
        <end position="124"/>
    </location>
</feature>
<feature type="domain" description="BMERB" evidence="2">
    <location>
        <begin position="169"/>
        <end position="276"/>
    </location>
</feature>
<evidence type="ECO:0000256" key="1">
    <source>
        <dbReference type="SAM" id="MobiDB-lite"/>
    </source>
</evidence>
<dbReference type="AlphaFoldDB" id="A0A139W8W6"/>
<evidence type="ECO:0000313" key="4">
    <source>
        <dbReference type="Proteomes" id="UP000007266"/>
    </source>
</evidence>
<accession>A0A139W8W6</accession>
<feature type="region of interest" description="Disordered" evidence="1">
    <location>
        <begin position="1"/>
        <end position="173"/>
    </location>
</feature>
<keyword evidence="4" id="KW-1185">Reference proteome</keyword>
<dbReference type="Proteomes" id="UP000007266">
    <property type="component" value="Unassembled WGS sequence"/>
</dbReference>
<feature type="compositionally biased region" description="Low complexity" evidence="1">
    <location>
        <begin position="135"/>
        <end position="151"/>
    </location>
</feature>
<evidence type="ECO:0000313" key="3">
    <source>
        <dbReference type="EMBL" id="KXZ75733.1"/>
    </source>
</evidence>
<sequence length="276" mass="30518">DDEEAATPVPKPRFSKSSSGGQPESISSSASGSSSSQLGLATKKKKAAPKPPMVGGSESGQSSLTSSPCHSVTQSPRGTPKVRKAKKAPLPPTTSTPVGGSSARPEALEEDFEQEKSVKDEQNRNRQSQNLTLQSPSSSENSSSLSAPNKSTYGKWKRRKGQAPSRPIPQRRTIKSIPMNEVRQELEIIEIQQQGLEKQGVRLEQIIREKCEAPGVNPDDSLAPEIEDMVLQLFELVNEKNELFRRQAELMYLRRQQKLEEEHADIEYQIRCLMLQ</sequence>